<evidence type="ECO:0000313" key="2">
    <source>
        <dbReference type="Proteomes" id="UP000315938"/>
    </source>
</evidence>
<dbReference type="Proteomes" id="UP000315938">
    <property type="component" value="Unassembled WGS sequence"/>
</dbReference>
<reference evidence="1 2" key="1">
    <citation type="submission" date="2019-07" db="EMBL/GenBank/DDBJ databases">
        <title>Genome sequence of Acholeplasma laidlawii strain with increased resistance to erythromycin.</title>
        <authorList>
            <person name="Medvedeva E.S."/>
            <person name="Baranova N.B."/>
            <person name="Siniagina M.N."/>
            <person name="Mouzykantov A."/>
            <person name="Chernova O.A."/>
            <person name="Chernov V.M."/>
        </authorList>
    </citation>
    <scope>NUCLEOTIDE SEQUENCE [LARGE SCALE GENOMIC DNA]</scope>
    <source>
        <strain evidence="1 2">PG8REry</strain>
    </source>
</reference>
<dbReference type="InterPro" id="IPR001940">
    <property type="entry name" value="Peptidase_S1C"/>
</dbReference>
<dbReference type="GO" id="GO:0004252">
    <property type="term" value="F:serine-type endopeptidase activity"/>
    <property type="evidence" value="ECO:0007669"/>
    <property type="project" value="InterPro"/>
</dbReference>
<gene>
    <name evidence="1" type="ORF">FNV44_02450</name>
</gene>
<dbReference type="AlphaFoldDB" id="A0A553II90"/>
<sequence>MRRVKLKKIYTIILIVISGFFLSSCQSNLDFDFIIPDKEDYSINEIIFDDFTQSTIIDFDNITEESLLSAQQANIYISNISYNDKWFFSKKDNYTGSGVIFFETESFYYALTNAHVVDKHQDFENHIIEVYDYFNNKYNAFVYEGSFNYDLDLAVLVFYKNEVELTVLNIVYGEIGVGDNIIAIGNPLGEKNVISVGKVIRYNKTRV</sequence>
<dbReference type="GO" id="GO:0006508">
    <property type="term" value="P:proteolysis"/>
    <property type="evidence" value="ECO:0007669"/>
    <property type="project" value="InterPro"/>
</dbReference>
<dbReference type="Gene3D" id="2.40.10.120">
    <property type="match status" value="1"/>
</dbReference>
<proteinExistence type="predicted"/>
<dbReference type="InterPro" id="IPR009003">
    <property type="entry name" value="Peptidase_S1_PA"/>
</dbReference>
<organism evidence="1 2">
    <name type="scientific">Acholeplasma laidlawii</name>
    <dbReference type="NCBI Taxonomy" id="2148"/>
    <lineage>
        <taxon>Bacteria</taxon>
        <taxon>Bacillati</taxon>
        <taxon>Mycoplasmatota</taxon>
        <taxon>Mollicutes</taxon>
        <taxon>Acholeplasmatales</taxon>
        <taxon>Acholeplasmataceae</taxon>
        <taxon>Acholeplasma</taxon>
    </lineage>
</organism>
<dbReference type="Pfam" id="PF13365">
    <property type="entry name" value="Trypsin_2"/>
    <property type="match status" value="1"/>
</dbReference>
<dbReference type="PROSITE" id="PS51257">
    <property type="entry name" value="PROKAR_LIPOPROTEIN"/>
    <property type="match status" value="1"/>
</dbReference>
<evidence type="ECO:0000313" key="1">
    <source>
        <dbReference type="EMBL" id="TRX99918.1"/>
    </source>
</evidence>
<comment type="caution">
    <text evidence="1">The sequence shown here is derived from an EMBL/GenBank/DDBJ whole genome shotgun (WGS) entry which is preliminary data.</text>
</comment>
<accession>A0A553II90</accession>
<protein>
    <submittedName>
        <fullName evidence="1">Trypsin-like peptidase domain-containing protein</fullName>
    </submittedName>
</protein>
<dbReference type="SUPFAM" id="SSF50494">
    <property type="entry name" value="Trypsin-like serine proteases"/>
    <property type="match status" value="1"/>
</dbReference>
<dbReference type="PRINTS" id="PR00834">
    <property type="entry name" value="PROTEASES2C"/>
</dbReference>
<dbReference type="EMBL" id="VKID01000001">
    <property type="protein sequence ID" value="TRX99918.1"/>
    <property type="molecule type" value="Genomic_DNA"/>
</dbReference>
<name>A0A553II90_ACHLA</name>